<comment type="caution">
    <text evidence="1">The sequence shown here is derived from an EMBL/GenBank/DDBJ whole genome shotgun (WGS) entry which is preliminary data.</text>
</comment>
<reference evidence="1 2" key="1">
    <citation type="submission" date="2014-11" db="EMBL/GenBank/DDBJ databases">
        <title>Pan-genome of Gallibacterium spp.</title>
        <authorList>
            <person name="Kudirkiene E."/>
            <person name="Bojesen A.M."/>
        </authorList>
    </citation>
    <scope>NUCLEOTIDE SEQUENCE [LARGE SCALE GENOMIC DNA]</scope>
    <source>
        <strain evidence="1 2">59/S3/89</strain>
    </source>
</reference>
<sequence length="160" mass="18879">MSKKIVDEKQATEDFNLFLFHIDDYLDELIEKAEAQGFHLDYSLDSLIELAKYIRKNKILNDKEHISDFANCWIYLGEVFRRLAPEAYWTIGLENIKNMNYGLYFLTGYDKEMSEFIPILYVNNFTLSSTEELDNNFFYELIEFELGPVVPSLDDLPTEE</sequence>
<proteinExistence type="predicted"/>
<evidence type="ECO:0000313" key="1">
    <source>
        <dbReference type="EMBL" id="OBX04883.1"/>
    </source>
</evidence>
<organism evidence="1 2">
    <name type="scientific">Gallibacterium genomosp. 3</name>
    <dbReference type="NCBI Taxonomy" id="505345"/>
    <lineage>
        <taxon>Bacteria</taxon>
        <taxon>Pseudomonadati</taxon>
        <taxon>Pseudomonadota</taxon>
        <taxon>Gammaproteobacteria</taxon>
        <taxon>Pasteurellales</taxon>
        <taxon>Pasteurellaceae</taxon>
        <taxon>Gallibacterium</taxon>
    </lineage>
</organism>
<accession>A0A1A7PQP2</accession>
<dbReference type="RefSeq" id="WP_065237116.1">
    <property type="nucleotide sequence ID" value="NZ_JTJR01000017.1"/>
</dbReference>
<gene>
    <name evidence="1" type="ORF">QV06_04445</name>
</gene>
<dbReference type="AlphaFoldDB" id="A0A1A7PQP2"/>
<evidence type="ECO:0000313" key="2">
    <source>
        <dbReference type="Proteomes" id="UP000092626"/>
    </source>
</evidence>
<dbReference type="Proteomes" id="UP000092626">
    <property type="component" value="Unassembled WGS sequence"/>
</dbReference>
<protein>
    <submittedName>
        <fullName evidence="1">Uncharacterized protein</fullName>
    </submittedName>
</protein>
<dbReference type="EMBL" id="JTJR01000017">
    <property type="protein sequence ID" value="OBX04883.1"/>
    <property type="molecule type" value="Genomic_DNA"/>
</dbReference>
<name>A0A1A7PQP2_9PAST</name>